<dbReference type="InterPro" id="IPR014311">
    <property type="entry name" value="Guanine_deaminase"/>
</dbReference>
<comment type="function">
    <text evidence="8">Catalyzes the hydrolytic deamination of guanine, producing xanthine and ammonia.</text>
</comment>
<keyword evidence="5 8" id="KW-0378">Hydrolase</keyword>
<keyword evidence="6 8" id="KW-0862">Zinc</keyword>
<dbReference type="GO" id="GO:0006147">
    <property type="term" value="P:guanine catabolic process"/>
    <property type="evidence" value="ECO:0007669"/>
    <property type="project" value="UniProtKB-UniRule"/>
</dbReference>
<dbReference type="GO" id="GO:0008892">
    <property type="term" value="F:guanine deaminase activity"/>
    <property type="evidence" value="ECO:0007669"/>
    <property type="project" value="UniProtKB-UniRule"/>
</dbReference>
<dbReference type="InterPro" id="IPR051607">
    <property type="entry name" value="Metallo-dep_hydrolases"/>
</dbReference>
<feature type="domain" description="Aminodeoxyfutalosine deaminase/Imidazolonepropionase-like composite" evidence="10">
    <location>
        <begin position="43"/>
        <end position="68"/>
    </location>
</feature>
<comment type="cofactor">
    <cofactor evidence="8">
        <name>Zn(2+)</name>
        <dbReference type="ChEBI" id="CHEBI:29105"/>
    </cofactor>
    <text evidence="8">Binds 1 zinc ion per subunit.</text>
</comment>
<dbReference type="EC" id="3.5.4.3" evidence="3 7"/>
<evidence type="ECO:0000259" key="10">
    <source>
        <dbReference type="Pfam" id="PF22039"/>
    </source>
</evidence>
<evidence type="ECO:0000256" key="8">
    <source>
        <dbReference type="RuleBase" id="RU366009"/>
    </source>
</evidence>
<name>A0A1M7RSD7_9RHOB</name>
<dbReference type="UniPathway" id="UPA00603">
    <property type="reaction ID" value="UER00660"/>
</dbReference>
<dbReference type="InterPro" id="IPR032466">
    <property type="entry name" value="Metal_Hydrolase"/>
</dbReference>
<dbReference type="InterPro" id="IPR006680">
    <property type="entry name" value="Amidohydro-rel"/>
</dbReference>
<evidence type="ECO:0000256" key="5">
    <source>
        <dbReference type="ARBA" id="ARBA00022801"/>
    </source>
</evidence>
<dbReference type="GO" id="GO:0005829">
    <property type="term" value="C:cytosol"/>
    <property type="evidence" value="ECO:0007669"/>
    <property type="project" value="TreeGrafter"/>
</dbReference>
<evidence type="ECO:0000256" key="6">
    <source>
        <dbReference type="ARBA" id="ARBA00022833"/>
    </source>
</evidence>
<sequence>MTGAAEPGAASQDELLILGQTLRLREDPFLVPPEDCAAHDSRGGVLVREGRIAAVGPADALRAAHPRARVEDMGDALIIPGFVDCHAHYPQTGIIASWGKRLIDWLNAYTFPEELRFADPDHARAQAELYLDLNLANGITAACVYCTVHPQSADALFAAALARGLRLCAGKVMMDRNAPPGLTDDPRRGHDESAALIARWHGRGRLGYAVTPRFAPTSTPAQLEAAGALWAAHPDCLMQTHLSEQPDEIAWVRELFPEDPDYFGVYEARGLAGPGAIMGHAIHLTARERAALAETGTGVAHCPTSNAFIGSGLCDVAGLARSGVPVGLATDVGGGSSFSMLATMRSAYEISQLRGAPLHPAQLLWMATAGSARVMRLDDRIGRLETGLEADLVALDLAATPVAAQRAARARDVWEALFATMILGDDRAVKAVWSGGRPMKRPPGA</sequence>
<protein>
    <recommendedName>
        <fullName evidence="3 7">Guanine deaminase</fullName>
        <shortName evidence="8">Guanase</shortName>
        <ecNumber evidence="3 7">3.5.4.3</ecNumber>
    </recommendedName>
    <alternativeName>
        <fullName evidence="8">Guanine aminohydrolase</fullName>
    </alternativeName>
</protein>
<dbReference type="NCBIfam" id="TIGR02967">
    <property type="entry name" value="guan_deamin"/>
    <property type="match status" value="1"/>
</dbReference>
<dbReference type="PANTHER" id="PTHR11271">
    <property type="entry name" value="GUANINE DEAMINASE"/>
    <property type="match status" value="1"/>
</dbReference>
<keyword evidence="4 8" id="KW-0479">Metal-binding</keyword>
<dbReference type="InterPro" id="IPR011059">
    <property type="entry name" value="Metal-dep_hydrolase_composite"/>
</dbReference>
<dbReference type="NCBIfam" id="NF006679">
    <property type="entry name" value="PRK09228.1"/>
    <property type="match status" value="1"/>
</dbReference>
<accession>A0A1M7RSD7</accession>
<dbReference type="GO" id="GO:0008270">
    <property type="term" value="F:zinc ion binding"/>
    <property type="evidence" value="ECO:0007669"/>
    <property type="project" value="UniProtKB-UniRule"/>
</dbReference>
<dbReference type="EMBL" id="FRDL01000001">
    <property type="protein sequence ID" value="SHN49070.1"/>
    <property type="molecule type" value="Genomic_DNA"/>
</dbReference>
<comment type="similarity">
    <text evidence="2 8">Belongs to the metallo-dependent hydrolases superfamily. ATZ/TRZ family.</text>
</comment>
<dbReference type="OrthoDB" id="9787621at2"/>
<organism evidence="11 12">
    <name type="scientific">Oceanicella actignis</name>
    <dbReference type="NCBI Taxonomy" id="1189325"/>
    <lineage>
        <taxon>Bacteria</taxon>
        <taxon>Pseudomonadati</taxon>
        <taxon>Pseudomonadota</taxon>
        <taxon>Alphaproteobacteria</taxon>
        <taxon>Rhodobacterales</taxon>
        <taxon>Paracoccaceae</taxon>
        <taxon>Oceanicella</taxon>
    </lineage>
</organism>
<dbReference type="STRING" id="1189325.SAMN04488119_102453"/>
<reference evidence="11 12" key="1">
    <citation type="submission" date="2016-12" db="EMBL/GenBank/DDBJ databases">
        <authorList>
            <person name="Song W.-J."/>
            <person name="Kurnit D.M."/>
        </authorList>
    </citation>
    <scope>NUCLEOTIDE SEQUENCE [LARGE SCALE GENOMIC DNA]</scope>
    <source>
        <strain evidence="11 12">CGMCC 1.10808</strain>
    </source>
</reference>
<dbReference type="Proteomes" id="UP000184066">
    <property type="component" value="Unassembled WGS sequence"/>
</dbReference>
<dbReference type="PANTHER" id="PTHR11271:SF6">
    <property type="entry name" value="GUANINE DEAMINASE"/>
    <property type="match status" value="1"/>
</dbReference>
<evidence type="ECO:0000256" key="4">
    <source>
        <dbReference type="ARBA" id="ARBA00022723"/>
    </source>
</evidence>
<dbReference type="RefSeq" id="WP_072745679.1">
    <property type="nucleotide sequence ID" value="NZ_FOHL01000002.1"/>
</dbReference>
<evidence type="ECO:0000256" key="1">
    <source>
        <dbReference type="ARBA" id="ARBA00004984"/>
    </source>
</evidence>
<evidence type="ECO:0000259" key="9">
    <source>
        <dbReference type="Pfam" id="PF01979"/>
    </source>
</evidence>
<dbReference type="Gene3D" id="2.30.40.10">
    <property type="entry name" value="Urease, subunit C, domain 1"/>
    <property type="match status" value="1"/>
</dbReference>
<evidence type="ECO:0000256" key="3">
    <source>
        <dbReference type="ARBA" id="ARBA00012781"/>
    </source>
</evidence>
<dbReference type="Gene3D" id="3.20.20.140">
    <property type="entry name" value="Metal-dependent hydrolases"/>
    <property type="match status" value="1"/>
</dbReference>
<gene>
    <name evidence="11" type="ORF">SAMN05216200_10165</name>
</gene>
<evidence type="ECO:0000313" key="12">
    <source>
        <dbReference type="Proteomes" id="UP000184066"/>
    </source>
</evidence>
<feature type="domain" description="Amidohydrolase-related" evidence="9">
    <location>
        <begin position="78"/>
        <end position="437"/>
    </location>
</feature>
<comment type="pathway">
    <text evidence="1 8">Purine metabolism; guanine degradation; xanthine from guanine: step 1/1.</text>
</comment>
<proteinExistence type="inferred from homology"/>
<dbReference type="Pfam" id="PF01979">
    <property type="entry name" value="Amidohydro_1"/>
    <property type="match status" value="1"/>
</dbReference>
<evidence type="ECO:0000256" key="2">
    <source>
        <dbReference type="ARBA" id="ARBA00006745"/>
    </source>
</evidence>
<evidence type="ECO:0000256" key="7">
    <source>
        <dbReference type="NCBIfam" id="TIGR02967"/>
    </source>
</evidence>
<comment type="catalytic activity">
    <reaction evidence="8">
        <text>guanine + H2O + H(+) = xanthine + NH4(+)</text>
        <dbReference type="Rhea" id="RHEA:14665"/>
        <dbReference type="ChEBI" id="CHEBI:15377"/>
        <dbReference type="ChEBI" id="CHEBI:15378"/>
        <dbReference type="ChEBI" id="CHEBI:16235"/>
        <dbReference type="ChEBI" id="CHEBI:17712"/>
        <dbReference type="ChEBI" id="CHEBI:28938"/>
        <dbReference type="EC" id="3.5.4.3"/>
    </reaction>
</comment>
<dbReference type="FunFam" id="3.20.20.140:FF:000022">
    <property type="entry name" value="Guanine deaminase"/>
    <property type="match status" value="1"/>
</dbReference>
<keyword evidence="12" id="KW-1185">Reference proteome</keyword>
<evidence type="ECO:0000313" key="11">
    <source>
        <dbReference type="EMBL" id="SHN49070.1"/>
    </source>
</evidence>
<dbReference type="AlphaFoldDB" id="A0A1M7RSD7"/>
<dbReference type="Pfam" id="PF22039">
    <property type="entry name" value="HUTI_composite_bact"/>
    <property type="match status" value="1"/>
</dbReference>
<dbReference type="SUPFAM" id="SSF51556">
    <property type="entry name" value="Metallo-dependent hydrolases"/>
    <property type="match status" value="1"/>
</dbReference>
<dbReference type="SUPFAM" id="SSF51338">
    <property type="entry name" value="Composite domain of metallo-dependent hydrolases"/>
    <property type="match status" value="1"/>
</dbReference>
<dbReference type="InterPro" id="IPR054418">
    <property type="entry name" value="MQNX/HUTI_composite_N"/>
</dbReference>